<evidence type="ECO:0000313" key="2">
    <source>
        <dbReference type="EMBL" id="GJE89918.1"/>
    </source>
</evidence>
<dbReference type="InterPro" id="IPR057326">
    <property type="entry name" value="KR_dom"/>
</dbReference>
<evidence type="ECO:0000259" key="1">
    <source>
        <dbReference type="SMART" id="SM00822"/>
    </source>
</evidence>
<dbReference type="CDD" id="cd05233">
    <property type="entry name" value="SDR_c"/>
    <property type="match status" value="1"/>
</dbReference>
<dbReference type="PRINTS" id="PR00081">
    <property type="entry name" value="GDHRDH"/>
</dbReference>
<dbReference type="SMART" id="SM00822">
    <property type="entry name" value="PKS_KR"/>
    <property type="match status" value="1"/>
</dbReference>
<proteinExistence type="predicted"/>
<dbReference type="InterPro" id="IPR036291">
    <property type="entry name" value="NAD(P)-bd_dom_sf"/>
</dbReference>
<dbReference type="AlphaFoldDB" id="A0A9P3G7V4"/>
<dbReference type="OrthoDB" id="1933717at2759"/>
<gene>
    <name evidence="2" type="ORF">PsYK624_060300</name>
</gene>
<feature type="domain" description="Ketoreductase" evidence="1">
    <location>
        <begin position="31"/>
        <end position="216"/>
    </location>
</feature>
<dbReference type="EMBL" id="BPQB01000014">
    <property type="protein sequence ID" value="GJE89918.1"/>
    <property type="molecule type" value="Genomic_DNA"/>
</dbReference>
<name>A0A9P3G7V4_9APHY</name>
<reference evidence="2 3" key="1">
    <citation type="submission" date="2021-08" db="EMBL/GenBank/DDBJ databases">
        <title>Draft Genome Sequence of Phanerochaete sordida strain YK-624.</title>
        <authorList>
            <person name="Mori T."/>
            <person name="Dohra H."/>
            <person name="Suzuki T."/>
            <person name="Kawagishi H."/>
            <person name="Hirai H."/>
        </authorList>
    </citation>
    <scope>NUCLEOTIDE SEQUENCE [LARGE SCALE GENOMIC DNA]</scope>
    <source>
        <strain evidence="2 3">YK-624</strain>
    </source>
</reference>
<dbReference type="PANTHER" id="PTHR43975:SF2">
    <property type="entry name" value="EG:BACR7A4.14 PROTEIN-RELATED"/>
    <property type="match status" value="1"/>
</dbReference>
<comment type="caution">
    <text evidence="2">The sequence shown here is derived from an EMBL/GenBank/DDBJ whole genome shotgun (WGS) entry which is preliminary data.</text>
</comment>
<dbReference type="Proteomes" id="UP000703269">
    <property type="component" value="Unassembled WGS sequence"/>
</dbReference>
<sequence>MSLDLPVTNHHGIYPTIDPTPHFESKTFRNKVVLVTGATRGVGRETARHFARAGASLALVSRHHAALEDTKAAILHDAPGTEIMLFEADVRAIEASEAVVKATVQRFGRLDVLVANAGATAPLTTRIGDKDPSEWWHTFEVNIKGVFNFVRPALPYLEKSSGYIVALTSGAGHFVVPNGSDYCISKHAVDRLVECIVAEYPPVKAFSLHPGQIDTVLSRSCGLDFERPDSAELPAATMLYLTSGRADWLSGRYISANWDLQEVERDWKEKIIEQSGLVDKLHIPS</sequence>
<dbReference type="Gene3D" id="3.40.50.720">
    <property type="entry name" value="NAD(P)-binding Rossmann-like Domain"/>
    <property type="match status" value="1"/>
</dbReference>
<dbReference type="Pfam" id="PF00106">
    <property type="entry name" value="adh_short"/>
    <property type="match status" value="1"/>
</dbReference>
<protein>
    <submittedName>
        <fullName evidence="2">SDR family oxidoreductase</fullName>
    </submittedName>
</protein>
<dbReference type="InterPro" id="IPR002347">
    <property type="entry name" value="SDR_fam"/>
</dbReference>
<keyword evidence="3" id="KW-1185">Reference proteome</keyword>
<dbReference type="PANTHER" id="PTHR43975">
    <property type="entry name" value="ZGC:101858"/>
    <property type="match status" value="1"/>
</dbReference>
<organism evidence="2 3">
    <name type="scientific">Phanerochaete sordida</name>
    <dbReference type="NCBI Taxonomy" id="48140"/>
    <lineage>
        <taxon>Eukaryota</taxon>
        <taxon>Fungi</taxon>
        <taxon>Dikarya</taxon>
        <taxon>Basidiomycota</taxon>
        <taxon>Agaricomycotina</taxon>
        <taxon>Agaricomycetes</taxon>
        <taxon>Polyporales</taxon>
        <taxon>Phanerochaetaceae</taxon>
        <taxon>Phanerochaete</taxon>
    </lineage>
</organism>
<accession>A0A9P3G7V4</accession>
<dbReference type="SUPFAM" id="SSF51735">
    <property type="entry name" value="NAD(P)-binding Rossmann-fold domains"/>
    <property type="match status" value="1"/>
</dbReference>
<evidence type="ECO:0000313" key="3">
    <source>
        <dbReference type="Proteomes" id="UP000703269"/>
    </source>
</evidence>